<dbReference type="Proteomes" id="UP000034400">
    <property type="component" value="Unassembled WGS sequence"/>
</dbReference>
<feature type="compositionally biased region" description="Low complexity" evidence="1">
    <location>
        <begin position="50"/>
        <end position="62"/>
    </location>
</feature>
<sequence>MTTHDAPVTVLHIMGSHRVEPAHLTAGAVIRPDGTIVHPDAGDAGDAGDDATAPGATAPPNA</sequence>
<accession>A0ABD4AGZ6</accession>
<dbReference type="AlphaFoldDB" id="A0ABD4AGZ6"/>
<evidence type="ECO:0000313" key="2">
    <source>
        <dbReference type="EMBL" id="KKL29411.1"/>
    </source>
</evidence>
<feature type="region of interest" description="Disordered" evidence="1">
    <location>
        <begin position="33"/>
        <end position="62"/>
    </location>
</feature>
<protein>
    <recommendedName>
        <fullName evidence="4">Amidohydrolase</fullName>
    </recommendedName>
</protein>
<gene>
    <name evidence="2" type="ORF">WR31_38070</name>
</gene>
<comment type="caution">
    <text evidence="2">The sequence shown here is derived from an EMBL/GenBank/DDBJ whole genome shotgun (WGS) entry which is preliminary data.</text>
</comment>
<proteinExistence type="predicted"/>
<dbReference type="EMBL" id="LASD01000018">
    <property type="protein sequence ID" value="KKL29411.1"/>
    <property type="molecule type" value="Genomic_DNA"/>
</dbReference>
<evidence type="ECO:0000256" key="1">
    <source>
        <dbReference type="SAM" id="MobiDB-lite"/>
    </source>
</evidence>
<evidence type="ECO:0000313" key="3">
    <source>
        <dbReference type="Proteomes" id="UP000034400"/>
    </source>
</evidence>
<name>A0ABD4AGZ6_9BURK</name>
<reference evidence="2 3" key="1">
    <citation type="submission" date="2015-03" db="EMBL/GenBank/DDBJ databases">
        <title>Draft genome sequences of the Burkholderia contaminans strains LMG 23361 and FFH2055 and Burkholderia cenocepacia K56-2.</title>
        <authorList>
            <person name="Bloodworth R.A."/>
            <person name="Selin C."/>
            <person name="Lopez De Volder M.A."/>
            <person name="Degrossi J."/>
            <person name="Drevinek P."/>
            <person name="Galanternik L."/>
            <person name="Cardona S.T."/>
        </authorList>
    </citation>
    <scope>NUCLEOTIDE SEQUENCE [LARGE SCALE GENOMIC DNA]</scope>
    <source>
        <strain evidence="2 3">LMG 23361</strain>
    </source>
</reference>
<organism evidence="2 3">
    <name type="scientific">Burkholderia contaminans LMG 23361</name>
    <dbReference type="NCBI Taxonomy" id="1334628"/>
    <lineage>
        <taxon>Bacteria</taxon>
        <taxon>Pseudomonadati</taxon>
        <taxon>Pseudomonadota</taxon>
        <taxon>Betaproteobacteria</taxon>
        <taxon>Burkholderiales</taxon>
        <taxon>Burkholderiaceae</taxon>
        <taxon>Burkholderia</taxon>
        <taxon>Burkholderia cepacia complex</taxon>
    </lineage>
</organism>
<evidence type="ECO:0008006" key="4">
    <source>
        <dbReference type="Google" id="ProtNLM"/>
    </source>
</evidence>